<dbReference type="EMBL" id="MLCB01000064">
    <property type="protein sequence ID" value="OJI95033.1"/>
    <property type="molecule type" value="Genomic_DNA"/>
</dbReference>
<dbReference type="InterPro" id="IPR036873">
    <property type="entry name" value="Rhodanese-like_dom_sf"/>
</dbReference>
<dbReference type="SUPFAM" id="SSF52821">
    <property type="entry name" value="Rhodanese/Cell cycle control phosphatase"/>
    <property type="match status" value="1"/>
</dbReference>
<evidence type="ECO:0000259" key="2">
    <source>
        <dbReference type="PROSITE" id="PS50206"/>
    </source>
</evidence>
<keyword evidence="3" id="KW-0808">Transferase</keyword>
<feature type="domain" description="Rhodanese" evidence="2">
    <location>
        <begin position="18"/>
        <end position="131"/>
    </location>
</feature>
<reference evidence="3 4" key="1">
    <citation type="submission" date="2016-10" db="EMBL/GenBank/DDBJ databases">
        <title>Genome sequence of Planktotalea frisia SH6-1.</title>
        <authorList>
            <person name="Poehlein A."/>
            <person name="Bakenhus I."/>
            <person name="Voget S."/>
            <person name="Brinkhoff T."/>
            <person name="Simon M."/>
        </authorList>
    </citation>
    <scope>NUCLEOTIDE SEQUENCE [LARGE SCALE GENOMIC DNA]</scope>
    <source>
        <strain evidence="3 4">SH6-1</strain>
    </source>
</reference>
<organism evidence="3 4">
    <name type="scientific">Planktotalea frisia</name>
    <dbReference type="NCBI Taxonomy" id="696762"/>
    <lineage>
        <taxon>Bacteria</taxon>
        <taxon>Pseudomonadati</taxon>
        <taxon>Pseudomonadota</taxon>
        <taxon>Alphaproteobacteria</taxon>
        <taxon>Rhodobacterales</taxon>
        <taxon>Paracoccaceae</taxon>
        <taxon>Planktotalea</taxon>
    </lineage>
</organism>
<dbReference type="NCBIfam" id="TIGR03167">
    <property type="entry name" value="tRNA_sel_U_synt"/>
    <property type="match status" value="1"/>
</dbReference>
<dbReference type="GO" id="GO:0002098">
    <property type="term" value="P:tRNA wobble uridine modification"/>
    <property type="evidence" value="ECO:0007669"/>
    <property type="project" value="InterPro"/>
</dbReference>
<dbReference type="NCBIfam" id="NF008752">
    <property type="entry name" value="PRK11784.1-4"/>
    <property type="match status" value="1"/>
</dbReference>
<dbReference type="InterPro" id="IPR058840">
    <property type="entry name" value="AAA_SelU"/>
</dbReference>
<sequence>MGFTLDHLRQDALSTFDTVIDVRSPAEFAEDHVSGAINLPVMSNEERAKIGTIYVQQSPFLARKLGAAIVARNAAKHIETELADKEGGWQPLVYCWRGGQRSGSFASILSQIGWRTDVLEGGYRSYRSQVVRMLYEDALPHRFVLLDGNTGSGKTAILHALKEQGAQMLDLEGLANHRGSLLGAMRDEQPSQKMFETRLAQALMPLDPTKPIVAEAESSKIGERLIPASVWKTMRAAPRIDIAASLDARAKFLTRDYADVLEDPARMAKRLDKLRALCSHQRVEHWLEYLRVGKHEQLAAELMEHHYDRGYERSREGRDNTVLATLQTDGLEPTNIVQLASRVRDLLDQV</sequence>
<evidence type="ECO:0000313" key="3">
    <source>
        <dbReference type="EMBL" id="OJI95033.1"/>
    </source>
</evidence>
<evidence type="ECO:0000256" key="1">
    <source>
        <dbReference type="ARBA" id="ARBA00023266"/>
    </source>
</evidence>
<dbReference type="PROSITE" id="PS50206">
    <property type="entry name" value="RHODANESE_3"/>
    <property type="match status" value="1"/>
</dbReference>
<name>A0A1L9P0R7_9RHOB</name>
<accession>A0A1L9P0R7</accession>
<dbReference type="InterPro" id="IPR017582">
    <property type="entry name" value="SelU"/>
</dbReference>
<gene>
    <name evidence="3" type="primary">selU</name>
    <name evidence="3" type="ORF">PFRI_07420</name>
</gene>
<dbReference type="Pfam" id="PF26341">
    <property type="entry name" value="AAA_SelU"/>
    <property type="match status" value="1"/>
</dbReference>
<dbReference type="AlphaFoldDB" id="A0A1L9P0R7"/>
<dbReference type="NCBIfam" id="NF008750">
    <property type="entry name" value="PRK11784.1-2"/>
    <property type="match status" value="1"/>
</dbReference>
<dbReference type="PANTHER" id="PTHR30401">
    <property type="entry name" value="TRNA 2-SELENOURIDINE SYNTHASE"/>
    <property type="match status" value="1"/>
</dbReference>
<dbReference type="OrthoDB" id="9808735at2"/>
<comment type="caution">
    <text evidence="3">The sequence shown here is derived from an EMBL/GenBank/DDBJ whole genome shotgun (WGS) entry which is preliminary data.</text>
</comment>
<dbReference type="Proteomes" id="UP000184514">
    <property type="component" value="Unassembled WGS sequence"/>
</dbReference>
<evidence type="ECO:0000313" key="4">
    <source>
        <dbReference type="Proteomes" id="UP000184514"/>
    </source>
</evidence>
<proteinExistence type="predicted"/>
<dbReference type="Gene3D" id="3.40.250.10">
    <property type="entry name" value="Rhodanese-like domain"/>
    <property type="match status" value="1"/>
</dbReference>
<dbReference type="InterPro" id="IPR001763">
    <property type="entry name" value="Rhodanese-like_dom"/>
</dbReference>
<dbReference type="Pfam" id="PF00581">
    <property type="entry name" value="Rhodanese"/>
    <property type="match status" value="1"/>
</dbReference>
<dbReference type="STRING" id="696762.PFRI_07420"/>
<keyword evidence="1" id="KW-0711">Selenium</keyword>
<dbReference type="PANTHER" id="PTHR30401:SF0">
    <property type="entry name" value="TRNA 2-SELENOURIDINE SYNTHASE"/>
    <property type="match status" value="1"/>
</dbReference>
<dbReference type="GO" id="GO:0043828">
    <property type="term" value="F:tRNA 2-selenouridine synthase activity"/>
    <property type="evidence" value="ECO:0007669"/>
    <property type="project" value="InterPro"/>
</dbReference>
<dbReference type="RefSeq" id="WP_072629401.1">
    <property type="nucleotide sequence ID" value="NZ_MLCB01000064.1"/>
</dbReference>
<keyword evidence="4" id="KW-1185">Reference proteome</keyword>
<dbReference type="SMART" id="SM00450">
    <property type="entry name" value="RHOD"/>
    <property type="match status" value="1"/>
</dbReference>
<protein>
    <submittedName>
        <fullName evidence="3">tRNA 2-selenouridine synthase</fullName>
        <ecNumber evidence="3">2.9.1.-</ecNumber>
    </submittedName>
</protein>
<dbReference type="EC" id="2.9.1.-" evidence="3"/>